<evidence type="ECO:0000313" key="11">
    <source>
        <dbReference type="Proteomes" id="UP000324896"/>
    </source>
</evidence>
<keyword evidence="7 8" id="KW-0012">Acyltransferase</keyword>
<gene>
    <name evidence="8" type="primary">lnt</name>
    <name evidence="10" type="ORF">SAMN04488597_10266</name>
</gene>
<evidence type="ECO:0000256" key="1">
    <source>
        <dbReference type="ARBA" id="ARBA00004651"/>
    </source>
</evidence>
<dbReference type="OrthoDB" id="9811121at2"/>
<dbReference type="GO" id="GO:0016410">
    <property type="term" value="F:N-acyltransferase activity"/>
    <property type="evidence" value="ECO:0007669"/>
    <property type="project" value="UniProtKB-UniRule"/>
</dbReference>
<comment type="catalytic activity">
    <reaction evidence="8">
        <text>N-terminal S-1,2-diacyl-sn-glyceryl-L-cysteinyl-[lipoprotein] + a glycerophospholipid = N-acyl-S-1,2-diacyl-sn-glyceryl-L-cysteinyl-[lipoprotein] + a 2-acyl-sn-glycero-3-phospholipid + H(+)</text>
        <dbReference type="Rhea" id="RHEA:48228"/>
        <dbReference type="Rhea" id="RHEA-COMP:14681"/>
        <dbReference type="Rhea" id="RHEA-COMP:14684"/>
        <dbReference type="ChEBI" id="CHEBI:15378"/>
        <dbReference type="ChEBI" id="CHEBI:136912"/>
        <dbReference type="ChEBI" id="CHEBI:140656"/>
        <dbReference type="ChEBI" id="CHEBI:140657"/>
        <dbReference type="ChEBI" id="CHEBI:140660"/>
        <dbReference type="EC" id="2.3.1.269"/>
    </reaction>
</comment>
<dbReference type="GO" id="GO:0042158">
    <property type="term" value="P:lipoprotein biosynthetic process"/>
    <property type="evidence" value="ECO:0007669"/>
    <property type="project" value="UniProtKB-UniRule"/>
</dbReference>
<reference evidence="10 11" key="1">
    <citation type="submission" date="2016-10" db="EMBL/GenBank/DDBJ databases">
        <authorList>
            <person name="Varghese N."/>
            <person name="Submissions S."/>
        </authorList>
    </citation>
    <scope>NUCLEOTIDE SEQUENCE [LARGE SCALE GENOMIC DNA]</scope>
    <source>
        <strain evidence="10 11">WG10</strain>
    </source>
</reference>
<comment type="similarity">
    <text evidence="8">Belongs to the CN hydrolase family. Apolipoprotein N-acyltransferase subfamily.</text>
</comment>
<keyword evidence="4 8" id="KW-0812">Transmembrane</keyword>
<accession>A0A1G6IRN0</accession>
<organism evidence="10 11">
    <name type="scientific">Halanaerobium congolense</name>
    <dbReference type="NCBI Taxonomy" id="54121"/>
    <lineage>
        <taxon>Bacteria</taxon>
        <taxon>Bacillati</taxon>
        <taxon>Bacillota</taxon>
        <taxon>Clostridia</taxon>
        <taxon>Halanaerobiales</taxon>
        <taxon>Halanaerobiaceae</taxon>
        <taxon>Halanaerobium</taxon>
    </lineage>
</organism>
<dbReference type="NCBIfam" id="TIGR00546">
    <property type="entry name" value="lnt"/>
    <property type="match status" value="1"/>
</dbReference>
<evidence type="ECO:0000256" key="7">
    <source>
        <dbReference type="ARBA" id="ARBA00023315"/>
    </source>
</evidence>
<dbReference type="Pfam" id="PF20154">
    <property type="entry name" value="LNT_N"/>
    <property type="match status" value="1"/>
</dbReference>
<feature type="transmembrane region" description="Helical" evidence="8">
    <location>
        <begin position="154"/>
        <end position="180"/>
    </location>
</feature>
<comment type="subcellular location">
    <subcellularLocation>
        <location evidence="1 8">Cell membrane</location>
        <topology evidence="1 8">Multi-pass membrane protein</topology>
    </subcellularLocation>
</comment>
<evidence type="ECO:0000256" key="3">
    <source>
        <dbReference type="ARBA" id="ARBA00022679"/>
    </source>
</evidence>
<keyword evidence="2 8" id="KW-1003">Cell membrane</keyword>
<keyword evidence="6 8" id="KW-0472">Membrane</keyword>
<proteinExistence type="inferred from homology"/>
<dbReference type="Proteomes" id="UP000324896">
    <property type="component" value="Unassembled WGS sequence"/>
</dbReference>
<dbReference type="STRING" id="54121.SAMN04515653_11366"/>
<dbReference type="UniPathway" id="UPA00666"/>
<evidence type="ECO:0000313" key="10">
    <source>
        <dbReference type="EMBL" id="SDC09083.1"/>
    </source>
</evidence>
<dbReference type="PANTHER" id="PTHR38686">
    <property type="entry name" value="APOLIPOPROTEIN N-ACYLTRANSFERASE"/>
    <property type="match status" value="1"/>
</dbReference>
<evidence type="ECO:0000259" key="9">
    <source>
        <dbReference type="PROSITE" id="PS50263"/>
    </source>
</evidence>
<dbReference type="RefSeq" id="WP_073158097.1">
    <property type="nucleotide sequence ID" value="NZ_FMYT01000002.1"/>
</dbReference>
<dbReference type="InterPro" id="IPR036526">
    <property type="entry name" value="C-N_Hydrolase_sf"/>
</dbReference>
<dbReference type="Gene3D" id="3.60.110.10">
    <property type="entry name" value="Carbon-nitrogen hydrolase"/>
    <property type="match status" value="1"/>
</dbReference>
<feature type="transmembrane region" description="Helical" evidence="8">
    <location>
        <begin position="192"/>
        <end position="210"/>
    </location>
</feature>
<dbReference type="InterPro" id="IPR004563">
    <property type="entry name" value="Apolipo_AcylTrfase"/>
</dbReference>
<comment type="pathway">
    <text evidence="8">Protein modification; lipoprotein biosynthesis (N-acyl transfer).</text>
</comment>
<keyword evidence="5 8" id="KW-1133">Transmembrane helix</keyword>
<protein>
    <recommendedName>
        <fullName evidence="8">Apolipoprotein N-acyltransferase</fullName>
        <shortName evidence="8">ALP N-acyltransferase</shortName>
        <ecNumber evidence="8">2.3.1.269</ecNumber>
    </recommendedName>
</protein>
<dbReference type="EC" id="2.3.1.269" evidence="8"/>
<feature type="domain" description="CN hydrolase" evidence="9">
    <location>
        <begin position="231"/>
        <end position="483"/>
    </location>
</feature>
<evidence type="ECO:0000256" key="5">
    <source>
        <dbReference type="ARBA" id="ARBA00022989"/>
    </source>
</evidence>
<dbReference type="PROSITE" id="PS50263">
    <property type="entry name" value="CN_HYDROLASE"/>
    <property type="match status" value="1"/>
</dbReference>
<name>A0A1G6IRN0_9FIRM</name>
<dbReference type="GO" id="GO:0005886">
    <property type="term" value="C:plasma membrane"/>
    <property type="evidence" value="ECO:0007669"/>
    <property type="project" value="UniProtKB-SubCell"/>
</dbReference>
<feature type="transmembrane region" description="Helical" evidence="8">
    <location>
        <begin position="121"/>
        <end position="142"/>
    </location>
</feature>
<evidence type="ECO:0000256" key="2">
    <source>
        <dbReference type="ARBA" id="ARBA00022475"/>
    </source>
</evidence>
<comment type="function">
    <text evidence="8">Catalyzes the phospholipid dependent N-acylation of the N-terminal cysteine of apolipoprotein, the last step in lipoprotein maturation.</text>
</comment>
<feature type="transmembrane region" description="Helical" evidence="8">
    <location>
        <begin position="25"/>
        <end position="41"/>
    </location>
</feature>
<feature type="transmembrane region" description="Helical" evidence="8">
    <location>
        <begin position="79"/>
        <end position="109"/>
    </location>
</feature>
<dbReference type="HAMAP" id="MF_01148">
    <property type="entry name" value="Lnt"/>
    <property type="match status" value="1"/>
</dbReference>
<evidence type="ECO:0000256" key="4">
    <source>
        <dbReference type="ARBA" id="ARBA00022692"/>
    </source>
</evidence>
<keyword evidence="10" id="KW-0449">Lipoprotein</keyword>
<evidence type="ECO:0000256" key="6">
    <source>
        <dbReference type="ARBA" id="ARBA00023136"/>
    </source>
</evidence>
<dbReference type="SUPFAM" id="SSF56317">
    <property type="entry name" value="Carbon-nitrogen hydrolase"/>
    <property type="match status" value="1"/>
</dbReference>
<dbReference type="AlphaFoldDB" id="A0A1G6IRN0"/>
<dbReference type="EMBL" id="FMYT01000002">
    <property type="protein sequence ID" value="SDC09083.1"/>
    <property type="molecule type" value="Genomic_DNA"/>
</dbReference>
<dbReference type="InterPro" id="IPR045378">
    <property type="entry name" value="LNT_N"/>
</dbReference>
<keyword evidence="3 8" id="KW-0808">Transferase</keyword>
<dbReference type="PANTHER" id="PTHR38686:SF1">
    <property type="entry name" value="APOLIPOPROTEIN N-ACYLTRANSFERASE"/>
    <property type="match status" value="1"/>
</dbReference>
<sequence>MLVILTILSAALLTAANYYPDLYFLSWIGFFPFLYFIFILNKNELNYKRAFLAGWNLGFWILIFSSNFLYHSIEIYTEASFFLIIFILILLFSLLAFVYAVFFMIYFYFQQKLFAGNQFNPFLFAIVWTVMEVVRYYLFYFFPLANLAYTQVEFLSFIQLAEIGGIWILTFIMVLVNALIFKLIFYRQAKNAFVIVLIFLFIFIFANYRAEIVSENTGQFLADQNFKIGIITSRIDQNRKWNLSQLEQNLNLTLDAASNLVGAELIIAPETNITFDFHANQKYREKFLNKIAAEFKKPVQIGSLAGRDSISGRFNSSFLISPAGKIISRYDKNLLLYFGERFPFEDTLNKYIPYNFSSLNAGQQQHIFKYKNFKWKTVICSEILYPDYVKDGSENVDFIVNQTNEAWFKESRLLKNLMWQAAVLRAVENRTVVVKTGNYSHNGIIYPLGNYEKTISGQNYHLLNLNQASRKAFKKPFFSDIIN</sequence>
<dbReference type="Pfam" id="PF00795">
    <property type="entry name" value="CN_hydrolase"/>
    <property type="match status" value="1"/>
</dbReference>
<feature type="transmembrane region" description="Helical" evidence="8">
    <location>
        <begin position="53"/>
        <end position="73"/>
    </location>
</feature>
<dbReference type="InterPro" id="IPR003010">
    <property type="entry name" value="C-N_Hydrolase"/>
</dbReference>
<evidence type="ECO:0000256" key="8">
    <source>
        <dbReference type="HAMAP-Rule" id="MF_01148"/>
    </source>
</evidence>